<evidence type="ECO:0000313" key="2">
    <source>
        <dbReference type="Proteomes" id="UP000095283"/>
    </source>
</evidence>
<keyword evidence="1" id="KW-1133">Transmembrane helix</keyword>
<proteinExistence type="predicted"/>
<protein>
    <submittedName>
        <fullName evidence="3">Uncharacterized protein</fullName>
    </submittedName>
</protein>
<accession>A0A1I7WDG7</accession>
<keyword evidence="2" id="KW-1185">Reference proteome</keyword>
<dbReference type="Proteomes" id="UP000095283">
    <property type="component" value="Unplaced"/>
</dbReference>
<feature type="transmembrane region" description="Helical" evidence="1">
    <location>
        <begin position="7"/>
        <end position="27"/>
    </location>
</feature>
<reference evidence="3" key="1">
    <citation type="submission" date="2016-11" db="UniProtKB">
        <authorList>
            <consortium name="WormBaseParasite"/>
        </authorList>
    </citation>
    <scope>IDENTIFICATION</scope>
</reference>
<name>A0A1I7WDG7_HETBA</name>
<feature type="transmembrane region" description="Helical" evidence="1">
    <location>
        <begin position="72"/>
        <end position="98"/>
    </location>
</feature>
<keyword evidence="1" id="KW-0812">Transmembrane</keyword>
<dbReference type="WBParaSite" id="Hba_02819">
    <property type="protein sequence ID" value="Hba_02819"/>
    <property type="gene ID" value="Hba_02819"/>
</dbReference>
<keyword evidence="1" id="KW-0472">Membrane</keyword>
<sequence>MVEALSLFYIEDFNYFVYIFSLMGLYFEIAKLLIWKWVSHILLLVDICICFKRRRYKSTNESNASLLNLFEVFTCSFLFLFCLFFVLYLTLISVMLLFDEGFFINNYYFYFVK</sequence>
<evidence type="ECO:0000313" key="3">
    <source>
        <dbReference type="WBParaSite" id="Hba_02819"/>
    </source>
</evidence>
<evidence type="ECO:0000256" key="1">
    <source>
        <dbReference type="SAM" id="Phobius"/>
    </source>
</evidence>
<organism evidence="2 3">
    <name type="scientific">Heterorhabditis bacteriophora</name>
    <name type="common">Entomopathogenic nematode worm</name>
    <dbReference type="NCBI Taxonomy" id="37862"/>
    <lineage>
        <taxon>Eukaryota</taxon>
        <taxon>Metazoa</taxon>
        <taxon>Ecdysozoa</taxon>
        <taxon>Nematoda</taxon>
        <taxon>Chromadorea</taxon>
        <taxon>Rhabditida</taxon>
        <taxon>Rhabditina</taxon>
        <taxon>Rhabditomorpha</taxon>
        <taxon>Strongyloidea</taxon>
        <taxon>Heterorhabditidae</taxon>
        <taxon>Heterorhabditis</taxon>
    </lineage>
</organism>
<dbReference type="AlphaFoldDB" id="A0A1I7WDG7"/>